<organism evidence="1 2">
    <name type="scientific">Hypoxylon rubiginosum</name>
    <dbReference type="NCBI Taxonomy" id="110542"/>
    <lineage>
        <taxon>Eukaryota</taxon>
        <taxon>Fungi</taxon>
        <taxon>Dikarya</taxon>
        <taxon>Ascomycota</taxon>
        <taxon>Pezizomycotina</taxon>
        <taxon>Sordariomycetes</taxon>
        <taxon>Xylariomycetidae</taxon>
        <taxon>Xylariales</taxon>
        <taxon>Hypoxylaceae</taxon>
        <taxon>Hypoxylon</taxon>
    </lineage>
</organism>
<reference evidence="1 2" key="1">
    <citation type="journal article" date="2022" name="New Phytol.">
        <title>Ecological generalism drives hyperdiversity of secondary metabolite gene clusters in xylarialean endophytes.</title>
        <authorList>
            <person name="Franco M.E.E."/>
            <person name="Wisecaver J.H."/>
            <person name="Arnold A.E."/>
            <person name="Ju Y.M."/>
            <person name="Slot J.C."/>
            <person name="Ahrendt S."/>
            <person name="Moore L.P."/>
            <person name="Eastman K.E."/>
            <person name="Scott K."/>
            <person name="Konkel Z."/>
            <person name="Mondo S.J."/>
            <person name="Kuo A."/>
            <person name="Hayes R.D."/>
            <person name="Haridas S."/>
            <person name="Andreopoulos B."/>
            <person name="Riley R."/>
            <person name="LaButti K."/>
            <person name="Pangilinan J."/>
            <person name="Lipzen A."/>
            <person name="Amirebrahimi M."/>
            <person name="Yan J."/>
            <person name="Adam C."/>
            <person name="Keymanesh K."/>
            <person name="Ng V."/>
            <person name="Louie K."/>
            <person name="Northen T."/>
            <person name="Drula E."/>
            <person name="Henrissat B."/>
            <person name="Hsieh H.M."/>
            <person name="Youens-Clark K."/>
            <person name="Lutzoni F."/>
            <person name="Miadlikowska J."/>
            <person name="Eastwood D.C."/>
            <person name="Hamelin R.C."/>
            <person name="Grigoriev I.V."/>
            <person name="U'Ren J.M."/>
        </authorList>
    </citation>
    <scope>NUCLEOTIDE SEQUENCE [LARGE SCALE GENOMIC DNA]</scope>
    <source>
        <strain evidence="1 2">ER1909</strain>
    </source>
</reference>
<comment type="caution">
    <text evidence="1">The sequence shown here is derived from an EMBL/GenBank/DDBJ whole genome shotgun (WGS) entry which is preliminary data.</text>
</comment>
<sequence length="279" mass="32325">MRFLGDDLILDTNDPRGVEVLAIGLPRCATSSLQTALASKWLGYGPCMHMAHVAPWPERSQMVLDALYEPDRETRLKILHKLFAGFHSQTDLPGVAFTDDLMDMFPDAKLILNQRQDAHAFAKSMMGAIMFFSTWPYILSTFLLRTDRLHWRMHFGIYRIFNQKLGTNLNWDYDTLVELYEKYIEWVKEEAKKRNRPVLEWQPQEGWEPICKFLGKPVPPPDVPFPHVNDQKDMQRLKKIVVARGLVAWVGLGVAVYAGVKYGPKYLGELRQYAIDWLR</sequence>
<dbReference type="EMBL" id="MU394295">
    <property type="protein sequence ID" value="KAI6089582.1"/>
    <property type="molecule type" value="Genomic_DNA"/>
</dbReference>
<accession>A0ACC0D9Z4</accession>
<name>A0ACC0D9Z4_9PEZI</name>
<evidence type="ECO:0000313" key="2">
    <source>
        <dbReference type="Proteomes" id="UP001497680"/>
    </source>
</evidence>
<evidence type="ECO:0000313" key="1">
    <source>
        <dbReference type="EMBL" id="KAI6089582.1"/>
    </source>
</evidence>
<gene>
    <name evidence="1" type="ORF">F4821DRAFT_57960</name>
</gene>
<keyword evidence="2" id="KW-1185">Reference proteome</keyword>
<protein>
    <submittedName>
        <fullName evidence="1">Uncharacterized protein</fullName>
    </submittedName>
</protein>
<proteinExistence type="predicted"/>
<dbReference type="Proteomes" id="UP001497680">
    <property type="component" value="Unassembled WGS sequence"/>
</dbReference>